<dbReference type="InParanoid" id="A0A3M0CGN6"/>
<gene>
    <name evidence="1" type="ORF">BXY39_1767</name>
</gene>
<proteinExistence type="predicted"/>
<name>A0A3M0CGN6_9PROT</name>
<organism evidence="1 2">
    <name type="scientific">Eilatimonas milleporae</name>
    <dbReference type="NCBI Taxonomy" id="911205"/>
    <lineage>
        <taxon>Bacteria</taxon>
        <taxon>Pseudomonadati</taxon>
        <taxon>Pseudomonadota</taxon>
        <taxon>Alphaproteobacteria</taxon>
        <taxon>Kordiimonadales</taxon>
        <taxon>Kordiimonadaceae</taxon>
        <taxon>Eilatimonas</taxon>
    </lineage>
</organism>
<evidence type="ECO:0000313" key="2">
    <source>
        <dbReference type="Proteomes" id="UP000271227"/>
    </source>
</evidence>
<reference evidence="1 2" key="1">
    <citation type="submission" date="2018-10" db="EMBL/GenBank/DDBJ databases">
        <title>Genomic Encyclopedia of Archaeal and Bacterial Type Strains, Phase II (KMG-II): from individual species to whole genera.</title>
        <authorList>
            <person name="Goeker M."/>
        </authorList>
    </citation>
    <scope>NUCLEOTIDE SEQUENCE [LARGE SCALE GENOMIC DNA]</scope>
    <source>
        <strain evidence="1 2">DSM 25217</strain>
    </source>
</reference>
<protein>
    <submittedName>
        <fullName evidence="1">Uncharacterized protein</fullName>
    </submittedName>
</protein>
<dbReference type="Proteomes" id="UP000271227">
    <property type="component" value="Unassembled WGS sequence"/>
</dbReference>
<evidence type="ECO:0000313" key="1">
    <source>
        <dbReference type="EMBL" id="RMB07680.1"/>
    </source>
</evidence>
<sequence>MASETYHFWPFLEISRSSIPLHYDAEALARANHCIRQGTERILRREQQIVLGLNSLVGRINMSLAQTGAACEPVPHRDSSRWFEQATLGIHELGEMSTTVQIKALSLLRDSFPTKKGTQ</sequence>
<dbReference type="AlphaFoldDB" id="A0A3M0CGN6"/>
<keyword evidence="2" id="KW-1185">Reference proteome</keyword>
<dbReference type="EMBL" id="REFR01000011">
    <property type="protein sequence ID" value="RMB07680.1"/>
    <property type="molecule type" value="Genomic_DNA"/>
</dbReference>
<dbReference type="RefSeq" id="WP_147453520.1">
    <property type="nucleotide sequence ID" value="NZ_REFR01000011.1"/>
</dbReference>
<accession>A0A3M0CGN6</accession>
<comment type="caution">
    <text evidence="1">The sequence shown here is derived from an EMBL/GenBank/DDBJ whole genome shotgun (WGS) entry which is preliminary data.</text>
</comment>